<gene>
    <name evidence="2" type="ORF">EJE24_00295</name>
</gene>
<dbReference type="GO" id="GO:0016758">
    <property type="term" value="F:hexosyltransferase activity"/>
    <property type="evidence" value="ECO:0007669"/>
    <property type="project" value="UniProtKB-ARBA"/>
</dbReference>
<reference evidence="2 3" key="1">
    <citation type="submission" date="2018-12" db="EMBL/GenBank/DDBJ databases">
        <title>The Genome Submission of two Enterobacter spp. strains.</title>
        <authorList>
            <person name="Wu W."/>
            <person name="Wei L."/>
            <person name="Feng Y."/>
            <person name="Zong Z."/>
        </authorList>
    </citation>
    <scope>NUCLEOTIDE SEQUENCE [LARGE SCALE GENOMIC DNA]</scope>
    <source>
        <strain evidence="2 3">WCHEHu045002</strain>
    </source>
</reference>
<evidence type="ECO:0000259" key="1">
    <source>
        <dbReference type="Pfam" id="PF00535"/>
    </source>
</evidence>
<dbReference type="PANTHER" id="PTHR22916:SF3">
    <property type="entry name" value="UDP-GLCNAC:BETAGAL BETA-1,3-N-ACETYLGLUCOSAMINYLTRANSFERASE-LIKE PROTEIN 1"/>
    <property type="match status" value="1"/>
</dbReference>
<name>A0A428LXW1_9ENTR</name>
<dbReference type="EMBL" id="RWHU01000001">
    <property type="protein sequence ID" value="RSK70253.1"/>
    <property type="molecule type" value="Genomic_DNA"/>
</dbReference>
<dbReference type="InterPro" id="IPR001173">
    <property type="entry name" value="Glyco_trans_2-like"/>
</dbReference>
<protein>
    <submittedName>
        <fullName evidence="2">Glycosyltransferase</fullName>
    </submittedName>
</protein>
<accession>A0A428LXW1</accession>
<evidence type="ECO:0000313" key="2">
    <source>
        <dbReference type="EMBL" id="RSK70253.1"/>
    </source>
</evidence>
<sequence>MKNKVSVMVVTYNSENTILMTLESILSQTYEPKNIELVISDDCSKDRTLDVVTSWIAENGSKFNRVIILSKEENTGISHNCNTGWKACTSDWIKSIGGDDLLADDCLEKNLEYVNKNKNCEIVFSKMKWFGRLSKVTPEPYNLPFFSLTAKEQYYYLMFKSFNIAPTSFISRKALEKIGFADEKFTLIEDLPLWLKFTSQGYKLHYFPHVTVYYRVENSTSKHEKRYVNIPFLQQLIDINKTLKFSLMPSLYYVLLKLDTIVLLYGKVVISTISRNKVGNLSRFLDCIHFALRPIYIMHKIRRSYVNYKSRKKALH</sequence>
<dbReference type="PANTHER" id="PTHR22916">
    <property type="entry name" value="GLYCOSYLTRANSFERASE"/>
    <property type="match status" value="1"/>
</dbReference>
<dbReference type="SUPFAM" id="SSF53448">
    <property type="entry name" value="Nucleotide-diphospho-sugar transferases"/>
    <property type="match status" value="1"/>
</dbReference>
<dbReference type="Pfam" id="PF00535">
    <property type="entry name" value="Glycos_transf_2"/>
    <property type="match status" value="1"/>
</dbReference>
<dbReference type="AlphaFoldDB" id="A0A428LXW1"/>
<keyword evidence="2" id="KW-0808">Transferase</keyword>
<feature type="domain" description="Glycosyltransferase 2-like" evidence="1">
    <location>
        <begin position="6"/>
        <end position="178"/>
    </location>
</feature>
<dbReference type="Gene3D" id="3.90.550.10">
    <property type="entry name" value="Spore Coat Polysaccharide Biosynthesis Protein SpsA, Chain A"/>
    <property type="match status" value="1"/>
</dbReference>
<dbReference type="Proteomes" id="UP000276389">
    <property type="component" value="Unassembled WGS sequence"/>
</dbReference>
<dbReference type="InterPro" id="IPR029044">
    <property type="entry name" value="Nucleotide-diphossugar_trans"/>
</dbReference>
<organism evidence="2 3">
    <name type="scientific">Enterobacter huaxiensis</name>
    <dbReference type="NCBI Taxonomy" id="2494702"/>
    <lineage>
        <taxon>Bacteria</taxon>
        <taxon>Pseudomonadati</taxon>
        <taxon>Pseudomonadota</taxon>
        <taxon>Gammaproteobacteria</taxon>
        <taxon>Enterobacterales</taxon>
        <taxon>Enterobacteriaceae</taxon>
        <taxon>Enterobacter</taxon>
    </lineage>
</organism>
<evidence type="ECO:0000313" key="3">
    <source>
        <dbReference type="Proteomes" id="UP000276389"/>
    </source>
</evidence>
<dbReference type="RefSeq" id="WP_125913292.1">
    <property type="nucleotide sequence ID" value="NZ_RWHU01000001.1"/>
</dbReference>
<comment type="caution">
    <text evidence="2">The sequence shown here is derived from an EMBL/GenBank/DDBJ whole genome shotgun (WGS) entry which is preliminary data.</text>
</comment>
<proteinExistence type="predicted"/>